<dbReference type="PANTHER" id="PTHR20992">
    <property type="entry name" value="AT15442P-RELATED"/>
    <property type="match status" value="1"/>
</dbReference>
<dbReference type="AlphaFoldDB" id="A0A6S7HYI4"/>
<name>A0A6S7HYI4_PARCT</name>
<dbReference type="OrthoDB" id="543859at2759"/>
<dbReference type="Pfam" id="PF04087">
    <property type="entry name" value="DUF389"/>
    <property type="match status" value="2"/>
</dbReference>
<dbReference type="EMBL" id="CACRXK020006963">
    <property type="protein sequence ID" value="CAB4010924.1"/>
    <property type="molecule type" value="Genomic_DNA"/>
</dbReference>
<evidence type="ECO:0000313" key="1">
    <source>
        <dbReference type="EMBL" id="CAB4010924.1"/>
    </source>
</evidence>
<protein>
    <submittedName>
        <fullName evidence="1">Uncharacterized protein</fullName>
    </submittedName>
</protein>
<gene>
    <name evidence="1" type="ORF">PACLA_8A067963</name>
</gene>
<proteinExistence type="predicted"/>
<sequence>MASGVFIIHVPFEQNNEDEINGNDVESLAGPLNLVEVLENELISLNVQGVSWIVTNDRQFHQVIFSEMEGKKVKEIKGRLNIIGIGERPNTSVSFIPSENFTTKTLQFKETIKSRLKVEQVVESIEMQALLTFDFVMFTVLASLIAAVGLAEDNAVLLVAGILISPLMGPILGGTFGTVIKNKKLGNTGLKTELCGLILSVTIGFLFGFICGSLGVNGASWDSTKGIWPTQEMTKRGMTRSLWVGVCISLPSGAAVALSVLGGNIRPLVGVAISASLLSPAVNSGMLWAYSIISAIKPPELLDNGESNISTSKCPPLKDNSYMPTYSCDMGREAAIMAIISLVLTVVNIICIFITATLVLKIKEVSPKASTSKARQTFWTEDIKVARDTYKTYKGSEAAENFAKTILNDWKNKYSTEQISHLIEVKQTMTDKLMSHEFFGVRVNIEKLSGEFIPRNTNLGQITTGDTSEANQTADDVEMFTGPLNLAEVLQNELRSLNVQGDSWTVTNDKQFHQVVFLEKTGERVENILERLTYVGIGKRPKSSVSIIPTSVHIQPQGNKRKRASKFESTITTEYETEPLLSFENESVKDQFKKSIKSRLTVEQVVEGVRMQAHLTFDFVMFTVLASVIAAVGLAEDNTVVMVTGILISPLMGPILGGTFGTVIKNKSLRNTALKTELCGLFLSVVVGAAVALSVLGGNTASLVGVTISASLLAPAVNSSKCPPLKDNGYMPTYSCNMGTESAILGNYKFGFDC</sequence>
<keyword evidence="2" id="KW-1185">Reference proteome</keyword>
<evidence type="ECO:0000313" key="2">
    <source>
        <dbReference type="Proteomes" id="UP001152795"/>
    </source>
</evidence>
<dbReference type="InterPro" id="IPR005240">
    <property type="entry name" value="DUF389"/>
</dbReference>
<organism evidence="1 2">
    <name type="scientific">Paramuricea clavata</name>
    <name type="common">Red gorgonian</name>
    <name type="synonym">Violescent sea-whip</name>
    <dbReference type="NCBI Taxonomy" id="317549"/>
    <lineage>
        <taxon>Eukaryota</taxon>
        <taxon>Metazoa</taxon>
        <taxon>Cnidaria</taxon>
        <taxon>Anthozoa</taxon>
        <taxon>Octocorallia</taxon>
        <taxon>Malacalcyonacea</taxon>
        <taxon>Plexauridae</taxon>
        <taxon>Paramuricea</taxon>
    </lineage>
</organism>
<dbReference type="PANTHER" id="PTHR20992:SF9">
    <property type="entry name" value="AT15442P-RELATED"/>
    <property type="match status" value="1"/>
</dbReference>
<dbReference type="Proteomes" id="UP001152795">
    <property type="component" value="Unassembled WGS sequence"/>
</dbReference>
<accession>A0A6S7HYI4</accession>
<comment type="caution">
    <text evidence="1">The sequence shown here is derived from an EMBL/GenBank/DDBJ whole genome shotgun (WGS) entry which is preliminary data.</text>
</comment>
<reference evidence="1" key="1">
    <citation type="submission" date="2020-04" db="EMBL/GenBank/DDBJ databases">
        <authorList>
            <person name="Alioto T."/>
            <person name="Alioto T."/>
            <person name="Gomez Garrido J."/>
        </authorList>
    </citation>
    <scope>NUCLEOTIDE SEQUENCE</scope>
    <source>
        <strain evidence="1">A484AB</strain>
    </source>
</reference>